<keyword evidence="2" id="KW-1185">Reference proteome</keyword>
<protein>
    <submittedName>
        <fullName evidence="1">Uncharacterized protein</fullName>
    </submittedName>
</protein>
<dbReference type="AlphaFoldDB" id="A0A6S7H7F1"/>
<comment type="caution">
    <text evidence="1">The sequence shown here is derived from an EMBL/GenBank/DDBJ whole genome shotgun (WGS) entry which is preliminary data.</text>
</comment>
<proteinExistence type="predicted"/>
<reference evidence="1" key="1">
    <citation type="submission" date="2020-04" db="EMBL/GenBank/DDBJ databases">
        <authorList>
            <person name="Alioto T."/>
            <person name="Alioto T."/>
            <person name="Gomez Garrido J."/>
        </authorList>
    </citation>
    <scope>NUCLEOTIDE SEQUENCE</scope>
    <source>
        <strain evidence="1">A484AB</strain>
    </source>
</reference>
<accession>A0A6S7H7F1</accession>
<evidence type="ECO:0000313" key="2">
    <source>
        <dbReference type="Proteomes" id="UP001152795"/>
    </source>
</evidence>
<gene>
    <name evidence="1" type="ORF">PACLA_8A055477</name>
</gene>
<evidence type="ECO:0000313" key="1">
    <source>
        <dbReference type="EMBL" id="CAB4000036.1"/>
    </source>
</evidence>
<feature type="non-terminal residue" evidence="1">
    <location>
        <position position="82"/>
    </location>
</feature>
<organism evidence="1 2">
    <name type="scientific">Paramuricea clavata</name>
    <name type="common">Red gorgonian</name>
    <name type="synonym">Violescent sea-whip</name>
    <dbReference type="NCBI Taxonomy" id="317549"/>
    <lineage>
        <taxon>Eukaryota</taxon>
        <taxon>Metazoa</taxon>
        <taxon>Cnidaria</taxon>
        <taxon>Anthozoa</taxon>
        <taxon>Octocorallia</taxon>
        <taxon>Malacalcyonacea</taxon>
        <taxon>Plexauridae</taxon>
        <taxon>Paramuricea</taxon>
    </lineage>
</organism>
<sequence>MSPRTYRQILWLLSLAVLILHISSTEETGKPGKLDTYCGNDFVSAWRECCGGRHPTCIAAARASVQLNQGRKKRFAMEGTTQ</sequence>
<dbReference type="EMBL" id="CACRXK020003737">
    <property type="protein sequence ID" value="CAB4000036.1"/>
    <property type="molecule type" value="Genomic_DNA"/>
</dbReference>
<name>A0A6S7H7F1_PARCT</name>
<dbReference type="Proteomes" id="UP001152795">
    <property type="component" value="Unassembled WGS sequence"/>
</dbReference>